<evidence type="ECO:0000313" key="2">
    <source>
        <dbReference type="Proteomes" id="UP000476030"/>
    </source>
</evidence>
<reference evidence="1 2" key="1">
    <citation type="submission" date="2019-12" db="EMBL/GenBank/DDBJ databases">
        <title>Snethiella sp. nov. sp. isolated from sea sand.</title>
        <authorList>
            <person name="Kim J."/>
            <person name="Jeong S.E."/>
            <person name="Jung H.S."/>
            <person name="Jeon C.O."/>
        </authorList>
    </citation>
    <scope>NUCLEOTIDE SEQUENCE [LARGE SCALE GENOMIC DNA]</scope>
    <source>
        <strain evidence="1 2">DP05</strain>
    </source>
</reference>
<organism evidence="1 2">
    <name type="scientific">Sneathiella litorea</name>
    <dbReference type="NCBI Taxonomy" id="2606216"/>
    <lineage>
        <taxon>Bacteria</taxon>
        <taxon>Pseudomonadati</taxon>
        <taxon>Pseudomonadota</taxon>
        <taxon>Alphaproteobacteria</taxon>
        <taxon>Sneathiellales</taxon>
        <taxon>Sneathiellaceae</taxon>
        <taxon>Sneathiella</taxon>
    </lineage>
</organism>
<dbReference type="InterPro" id="IPR014710">
    <property type="entry name" value="RmlC-like_jellyroll"/>
</dbReference>
<dbReference type="InterPro" id="IPR011051">
    <property type="entry name" value="RmlC_Cupin_sf"/>
</dbReference>
<dbReference type="Gene3D" id="2.60.120.10">
    <property type="entry name" value="Jelly Rolls"/>
    <property type="match status" value="1"/>
</dbReference>
<dbReference type="AlphaFoldDB" id="A0A6L8W8R2"/>
<gene>
    <name evidence="1" type="ORF">GQE98_10490</name>
</gene>
<dbReference type="SUPFAM" id="SSF51182">
    <property type="entry name" value="RmlC-like cupins"/>
    <property type="match status" value="1"/>
</dbReference>
<evidence type="ECO:0000313" key="1">
    <source>
        <dbReference type="EMBL" id="MZR31059.1"/>
    </source>
</evidence>
<dbReference type="Proteomes" id="UP000476030">
    <property type="component" value="Unassembled WGS sequence"/>
</dbReference>
<evidence type="ECO:0008006" key="3">
    <source>
        <dbReference type="Google" id="ProtNLM"/>
    </source>
</evidence>
<dbReference type="CDD" id="cd10548">
    <property type="entry name" value="cupin_CDO"/>
    <property type="match status" value="1"/>
</dbReference>
<sequence>MSEAYGLDRYIEDLRDISSKTNDQDEIFRLLTPLSRRLALDGSWVSQKYYDINPDMGYGVHLLHEEADHSLAIMAVAWEPGGSAPPHDHGTWAVVAGIDGIERNIRYNRVDDRSQSGYARLEVKHELDAGPGDVICMKDGGIHSVRNDSDIVSLSLHTYGKHFNFTDRSQYNLETNEQQDFIVPVD</sequence>
<dbReference type="EMBL" id="WTUW01000002">
    <property type="protein sequence ID" value="MZR31059.1"/>
    <property type="molecule type" value="Genomic_DNA"/>
</dbReference>
<accession>A0A6L8W8R2</accession>
<name>A0A6L8W8R2_9PROT</name>
<dbReference type="RefSeq" id="WP_161315589.1">
    <property type="nucleotide sequence ID" value="NZ_WTUW01000002.1"/>
</dbReference>
<protein>
    <recommendedName>
        <fullName evidence="3">Cysteine dioxygenase</fullName>
    </recommendedName>
</protein>
<comment type="caution">
    <text evidence="1">The sequence shown here is derived from an EMBL/GenBank/DDBJ whole genome shotgun (WGS) entry which is preliminary data.</text>
</comment>
<keyword evidence="2" id="KW-1185">Reference proteome</keyword>
<proteinExistence type="predicted"/>